<evidence type="ECO:0000256" key="2">
    <source>
        <dbReference type="ARBA" id="ARBA00010015"/>
    </source>
</evidence>
<evidence type="ECO:0000256" key="6">
    <source>
        <dbReference type="ARBA" id="ARBA00022801"/>
    </source>
</evidence>
<keyword evidence="7" id="KW-0238">DNA-binding</keyword>
<dbReference type="InterPro" id="IPR006166">
    <property type="entry name" value="ERCC4_domain"/>
</dbReference>
<organism evidence="13">
    <name type="scientific">Reticulitermes speratus</name>
    <dbReference type="NCBI Taxonomy" id="60591"/>
    <lineage>
        <taxon>Eukaryota</taxon>
        <taxon>Metazoa</taxon>
        <taxon>Ecdysozoa</taxon>
        <taxon>Arthropoda</taxon>
        <taxon>Hexapoda</taxon>
        <taxon>Insecta</taxon>
        <taxon>Pterygota</taxon>
        <taxon>Neoptera</taxon>
        <taxon>Polyneoptera</taxon>
        <taxon>Dictyoptera</taxon>
        <taxon>Blattodea</taxon>
        <taxon>Blattoidea</taxon>
        <taxon>Termitoidae</taxon>
        <taxon>Rhinotermitidae</taxon>
        <taxon>Reticulitermes</taxon>
        <taxon>Frontotermes</taxon>
    </lineage>
</organism>
<evidence type="ECO:0000256" key="9">
    <source>
        <dbReference type="ARBA" id="ARBA00023242"/>
    </source>
</evidence>
<dbReference type="SMART" id="SM00891">
    <property type="entry name" value="ERCC4"/>
    <property type="match status" value="1"/>
</dbReference>
<dbReference type="FunFam" id="3.40.50.10130:FF:000002">
    <property type="entry name" value="DNA repair endonuclease XPF"/>
    <property type="match status" value="1"/>
</dbReference>
<dbReference type="InterPro" id="IPR011335">
    <property type="entry name" value="Restrct_endonuc-II-like"/>
</dbReference>
<evidence type="ECO:0000256" key="1">
    <source>
        <dbReference type="ARBA" id="ARBA00004123"/>
    </source>
</evidence>
<dbReference type="CDD" id="cd20078">
    <property type="entry name" value="XPF_nuclease_XPF_euk"/>
    <property type="match status" value="1"/>
</dbReference>
<keyword evidence="9" id="KW-0539">Nucleus</keyword>
<dbReference type="GO" id="GO:0000110">
    <property type="term" value="C:nucleotide-excision repair factor 1 complex"/>
    <property type="evidence" value="ECO:0007669"/>
    <property type="project" value="TreeGrafter"/>
</dbReference>
<dbReference type="Gene3D" id="1.10.150.20">
    <property type="entry name" value="5' to 3' exonuclease, C-terminal subdomain"/>
    <property type="match status" value="1"/>
</dbReference>
<sequence>MLEYENQMFLDILHEDGLVVAAKGLGIDTVFLNLLKVYCDPGNLVIVVGSTSKEEEFYVAQLEAEGVKPLPKIITTEYAASDRERVYLAGGVLFVSSRILVVDLLKDRVPVALVTGLLVSRAHTILESCQEAFAIRLYRQRNKTGFVKAFSSSPQAFTIGFSQVEHIMKTLFVRNLYLWPRFHATVSASLDKCKPQVVELHVPLTPAMLEIQTAVLDLMNFTVKELKHINQTLDTDELTVENAVSKSFHKILQMQLDPIWHQLSMKTKQLVADLKTLRLVLTYLTKYDCVTFNTLVSSLRSTEYAVKSSGWLLLDSAETLFVVSKQRVIGTQTKKENDSSSEVQPEVNPKWQALSEILEEVDGLSKHAVKKDPSCSNKVLVLVEDSRTCHQLKQYLTVETRDMLLHLYEKAFGCSAQQNVLQSSNSSSKPAQVTTVEDELKSEPEDNEVKKDSYTLSQRTRPDSEEDCKAGAQYEECNQVETEGSDEEEPVKPLIVLQTFKQYGDPLALSRTLQAIKPQFVIMYDADMATVRRLEVYQSSHPEIQLRIYFLIYGGSVEEQAFLTSLRREKEAFDFLIKEKASLVVPEDQGEKANEFQGASRSNLTVAPTSSRKGGTTDGKAKDKNPATIIVDMREFRSELPALIHKRGIEIEPVTLQVGDYILTPELCVERKSVSDLIGSLNSGRLYNQALAMTRHYSKPMLLIEFDQNKPFALQGTYYVSSDVTSSDVASKLQLLTLHFPKLRLVWSPSPYATAQLFEELKQGREEPDPAEAAAVGMEISSEQQDPDMLEKWNTAIHDLVTKLPGVTTKNQHSLLIKGQSLDHLLSLSKDELMKIMNNSGEAQDLFDGLHKTYHPVEESVTGYKGPGKGRGKSRGPVKKRKL</sequence>
<accession>A0A2Z5U214</accession>
<dbReference type="GO" id="GO:0003684">
    <property type="term" value="F:damaged DNA binding"/>
    <property type="evidence" value="ECO:0007669"/>
    <property type="project" value="TreeGrafter"/>
</dbReference>
<feature type="compositionally biased region" description="Polar residues" evidence="11">
    <location>
        <begin position="597"/>
        <end position="612"/>
    </location>
</feature>
<dbReference type="EMBL" id="FX985834">
    <property type="protein sequence ID" value="BBA93721.1"/>
    <property type="molecule type" value="mRNA"/>
</dbReference>
<evidence type="ECO:0000256" key="3">
    <source>
        <dbReference type="ARBA" id="ARBA00022722"/>
    </source>
</evidence>
<name>A0A2Z5U214_9NEOP</name>
<dbReference type="GO" id="GO:1901255">
    <property type="term" value="P:nucleotide-excision repair involved in interstrand cross-link repair"/>
    <property type="evidence" value="ECO:0007669"/>
    <property type="project" value="TreeGrafter"/>
</dbReference>
<feature type="region of interest" description="Disordered" evidence="11">
    <location>
        <begin position="859"/>
        <end position="883"/>
    </location>
</feature>
<reference evidence="13" key="2">
    <citation type="submission" date="2017-10" db="EMBL/GenBank/DDBJ databases">
        <title>High Expression of DNA Repair Genes in Long-Lived Termite King.</title>
        <authorList>
            <person name="Tasaki E."/>
            <person name="Mitaka Y."/>
            <person name="Nozaki T."/>
            <person name="Kobayashi K."/>
            <person name="Matsuura K."/>
            <person name="Iuchi Y."/>
        </authorList>
    </citation>
    <scope>NUCLEOTIDE SEQUENCE</scope>
</reference>
<keyword evidence="8" id="KW-0234">DNA repair</keyword>
<dbReference type="InterPro" id="IPR047520">
    <property type="entry name" value="XPF_nuclease"/>
</dbReference>
<feature type="region of interest" description="Disordered" evidence="11">
    <location>
        <begin position="423"/>
        <end position="468"/>
    </location>
</feature>
<comment type="subcellular location">
    <subcellularLocation>
        <location evidence="1">Nucleus</location>
    </subcellularLocation>
</comment>
<dbReference type="GO" id="GO:0000724">
    <property type="term" value="P:double-strand break repair via homologous recombination"/>
    <property type="evidence" value="ECO:0007669"/>
    <property type="project" value="TreeGrafter"/>
</dbReference>
<dbReference type="Gene3D" id="3.40.50.10130">
    <property type="match status" value="1"/>
</dbReference>
<dbReference type="InterPro" id="IPR010994">
    <property type="entry name" value="RuvA_2-like"/>
</dbReference>
<feature type="region of interest" description="Disordered" evidence="11">
    <location>
        <begin position="592"/>
        <end position="623"/>
    </location>
</feature>
<evidence type="ECO:0000256" key="5">
    <source>
        <dbReference type="ARBA" id="ARBA00022763"/>
    </source>
</evidence>
<keyword evidence="4 13" id="KW-0255">Endonuclease</keyword>
<keyword evidence="5" id="KW-0227">DNA damage</keyword>
<feature type="compositionally biased region" description="Basic and acidic residues" evidence="11">
    <location>
        <begin position="438"/>
        <end position="453"/>
    </location>
</feature>
<comment type="similarity">
    <text evidence="2">Belongs to the XPF family.</text>
</comment>
<evidence type="ECO:0000259" key="12">
    <source>
        <dbReference type="SMART" id="SM00891"/>
    </source>
</evidence>
<dbReference type="PANTHER" id="PTHR10150:SF0">
    <property type="entry name" value="DNA REPAIR ENDONUCLEASE XPF"/>
    <property type="match status" value="1"/>
</dbReference>
<gene>
    <name evidence="13" type="primary">RsXPF</name>
</gene>
<dbReference type="SUPFAM" id="SSF52980">
    <property type="entry name" value="Restriction endonuclease-like"/>
    <property type="match status" value="1"/>
</dbReference>
<proteinExistence type="evidence at transcript level"/>
<evidence type="ECO:0000256" key="11">
    <source>
        <dbReference type="SAM" id="MobiDB-lite"/>
    </source>
</evidence>
<keyword evidence="3" id="KW-0540">Nuclease</keyword>
<dbReference type="SUPFAM" id="SSF47781">
    <property type="entry name" value="RuvA domain 2-like"/>
    <property type="match status" value="1"/>
</dbReference>
<dbReference type="GO" id="GO:0000014">
    <property type="term" value="F:single-stranded DNA endodeoxyribonuclease activity"/>
    <property type="evidence" value="ECO:0007669"/>
    <property type="project" value="TreeGrafter"/>
</dbReference>
<dbReference type="GO" id="GO:0003697">
    <property type="term" value="F:single-stranded DNA binding"/>
    <property type="evidence" value="ECO:0007669"/>
    <property type="project" value="TreeGrafter"/>
</dbReference>
<evidence type="ECO:0000256" key="4">
    <source>
        <dbReference type="ARBA" id="ARBA00022759"/>
    </source>
</evidence>
<evidence type="ECO:0000256" key="7">
    <source>
        <dbReference type="ARBA" id="ARBA00023125"/>
    </source>
</evidence>
<dbReference type="Pfam" id="PF02732">
    <property type="entry name" value="ERCC4"/>
    <property type="match status" value="1"/>
</dbReference>
<keyword evidence="6" id="KW-0378">Hydrolase</keyword>
<protein>
    <recommendedName>
        <fullName evidence="10">DNA repair endonuclease XPF</fullName>
    </recommendedName>
</protein>
<reference evidence="13" key="1">
    <citation type="journal article" date="2016" name="PLoS ONE">
        <title>Caste-Specific and Sex-Specific Expression of Chemoreceptor Genes in a Termite.</title>
        <authorList>
            <person name="Mitaka Y."/>
            <person name="Kobayashi K."/>
            <person name="Mikheyev A."/>
            <person name="Tin M.M.Y."/>
            <person name="Watanabe Y."/>
            <person name="Matsuura K."/>
        </authorList>
    </citation>
    <scope>NUCLEOTIDE SEQUENCE</scope>
</reference>
<feature type="compositionally biased region" description="Basic residues" evidence="11">
    <location>
        <begin position="868"/>
        <end position="883"/>
    </location>
</feature>
<evidence type="ECO:0000313" key="13">
    <source>
        <dbReference type="EMBL" id="BBA93721.1"/>
    </source>
</evidence>
<evidence type="ECO:0000256" key="10">
    <source>
        <dbReference type="ARBA" id="ARBA00072370"/>
    </source>
</evidence>
<dbReference type="PANTHER" id="PTHR10150">
    <property type="entry name" value="DNA REPAIR ENDONUCLEASE XPF"/>
    <property type="match status" value="1"/>
</dbReference>
<evidence type="ECO:0000256" key="8">
    <source>
        <dbReference type="ARBA" id="ARBA00023204"/>
    </source>
</evidence>
<dbReference type="GO" id="GO:0000712">
    <property type="term" value="P:resolution of meiotic recombination intermediates"/>
    <property type="evidence" value="ECO:0007669"/>
    <property type="project" value="TreeGrafter"/>
</dbReference>
<dbReference type="AlphaFoldDB" id="A0A2Z5U214"/>
<feature type="domain" description="ERCC4" evidence="12">
    <location>
        <begin position="628"/>
        <end position="708"/>
    </location>
</feature>